<keyword evidence="3" id="KW-1185">Reference proteome</keyword>
<comment type="caution">
    <text evidence="2">The sequence shown here is derived from an EMBL/GenBank/DDBJ whole genome shotgun (WGS) entry which is preliminary data.</text>
</comment>
<evidence type="ECO:0000313" key="3">
    <source>
        <dbReference type="Proteomes" id="UP001257914"/>
    </source>
</evidence>
<reference evidence="2 3" key="1">
    <citation type="submission" date="2023-10" db="EMBL/GenBank/DDBJ databases">
        <title>Psychrosphaera aquimaarina strain SW33 isolated from seawater.</title>
        <authorList>
            <person name="Bayburt H."/>
            <person name="Kim J.M."/>
            <person name="Choi B.J."/>
            <person name="Jeon C.O."/>
        </authorList>
    </citation>
    <scope>NUCLEOTIDE SEQUENCE [LARGE SCALE GENOMIC DNA]</scope>
    <source>
        <strain evidence="2 3">KCTC 52743</strain>
    </source>
</reference>
<dbReference type="Pfam" id="PF02557">
    <property type="entry name" value="VanY"/>
    <property type="match status" value="1"/>
</dbReference>
<dbReference type="InterPro" id="IPR003709">
    <property type="entry name" value="VanY-like_core_dom"/>
</dbReference>
<dbReference type="RefSeq" id="WP_315945710.1">
    <property type="nucleotide sequence ID" value="NZ_JAWCUA010000001.1"/>
</dbReference>
<dbReference type="EMBL" id="JAWCUA010000001">
    <property type="protein sequence ID" value="MDU0111823.1"/>
    <property type="molecule type" value="Genomic_DNA"/>
</dbReference>
<dbReference type="PANTHER" id="PTHR34385">
    <property type="entry name" value="D-ALANYL-D-ALANINE CARBOXYPEPTIDASE"/>
    <property type="match status" value="1"/>
</dbReference>
<accession>A0ABU3QWL6</accession>
<dbReference type="Proteomes" id="UP001257914">
    <property type="component" value="Unassembled WGS sequence"/>
</dbReference>
<dbReference type="SUPFAM" id="SSF55166">
    <property type="entry name" value="Hedgehog/DD-peptidase"/>
    <property type="match status" value="1"/>
</dbReference>
<sequence length="233" mass="26486">MSFKLNTAEILGTSSDHVVDIGHGIFINTQMVDSFQQLKHEADVAGFDICIASGFRNFERQLHIWNAKFNGLRPILDRHQRSIDTSSLSEWEIVQAILTYSALPGTSRHHWGTDIDIYDKNAVPSDYQLQLVPSEYHQGPFNALSNWIIKNSHKFGFYLPYQSNNAGVAPEPWHISYQPLSSMYQDRLKQDPQCLIDCLSQSNIAGKQSILENLEYILTHYVFNISSPNGITL</sequence>
<dbReference type="InterPro" id="IPR009045">
    <property type="entry name" value="Zn_M74/Hedgehog-like"/>
</dbReference>
<evidence type="ECO:0000313" key="2">
    <source>
        <dbReference type="EMBL" id="MDU0111823.1"/>
    </source>
</evidence>
<dbReference type="CDD" id="cd14847">
    <property type="entry name" value="DD-carboxypeptidase_like"/>
    <property type="match status" value="1"/>
</dbReference>
<gene>
    <name evidence="2" type="ORF">RT723_02115</name>
</gene>
<dbReference type="Gene3D" id="3.30.1380.10">
    <property type="match status" value="1"/>
</dbReference>
<name>A0ABU3QWL6_9GAMM</name>
<dbReference type="PANTHER" id="PTHR34385:SF1">
    <property type="entry name" value="PEPTIDOGLYCAN L-ALANYL-D-GLUTAMATE ENDOPEPTIDASE CWLK"/>
    <property type="match status" value="1"/>
</dbReference>
<proteinExistence type="predicted"/>
<feature type="domain" description="D-alanyl-D-alanine carboxypeptidase-like core" evidence="1">
    <location>
        <begin position="27"/>
        <end position="179"/>
    </location>
</feature>
<evidence type="ECO:0000259" key="1">
    <source>
        <dbReference type="Pfam" id="PF02557"/>
    </source>
</evidence>
<organism evidence="2 3">
    <name type="scientific">Psychrosphaera aquimarina</name>
    <dbReference type="NCBI Taxonomy" id="2044854"/>
    <lineage>
        <taxon>Bacteria</taxon>
        <taxon>Pseudomonadati</taxon>
        <taxon>Pseudomonadota</taxon>
        <taxon>Gammaproteobacteria</taxon>
        <taxon>Alteromonadales</taxon>
        <taxon>Pseudoalteromonadaceae</taxon>
        <taxon>Psychrosphaera</taxon>
    </lineage>
</organism>
<protein>
    <submittedName>
        <fullName evidence="2">M15 family metallopeptidase</fullName>
    </submittedName>
</protein>
<dbReference type="InterPro" id="IPR052179">
    <property type="entry name" value="DD-CPase-like"/>
</dbReference>